<dbReference type="Proteomes" id="UP000305398">
    <property type="component" value="Chromosome"/>
</dbReference>
<dbReference type="KEGG" id="hyj:FHG12_10595"/>
<reference evidence="1 2" key="1">
    <citation type="submission" date="2019-06" db="EMBL/GenBank/DDBJ databases">
        <authorList>
            <person name="Srinivasan S."/>
        </authorList>
    </citation>
    <scope>NUCLEOTIDE SEQUENCE [LARGE SCALE GENOMIC DNA]</scope>
    <source>
        <strain evidence="1 2">17J68-5</strain>
    </source>
</reference>
<organism evidence="1 2">
    <name type="scientific">Hymenobacter jejuensis</name>
    <dbReference type="NCBI Taxonomy" id="2502781"/>
    <lineage>
        <taxon>Bacteria</taxon>
        <taxon>Pseudomonadati</taxon>
        <taxon>Bacteroidota</taxon>
        <taxon>Cytophagia</taxon>
        <taxon>Cytophagales</taxon>
        <taxon>Hymenobacteraceae</taxon>
        <taxon>Hymenobacter</taxon>
    </lineage>
</organism>
<gene>
    <name evidence="1" type="ORF">FHG12_10595</name>
</gene>
<dbReference type="OrthoDB" id="882876at2"/>
<name>A0A5B8A0D4_9BACT</name>
<proteinExistence type="predicted"/>
<dbReference type="AlphaFoldDB" id="A0A5B8A0D4"/>
<dbReference type="EMBL" id="CP040896">
    <property type="protein sequence ID" value="QDA60529.1"/>
    <property type="molecule type" value="Genomic_DNA"/>
</dbReference>
<dbReference type="RefSeq" id="WP_139515705.1">
    <property type="nucleotide sequence ID" value="NZ_CP040896.1"/>
</dbReference>
<accession>A0A5B8A0D4</accession>
<protein>
    <submittedName>
        <fullName evidence="1">Uncharacterized protein</fullName>
    </submittedName>
</protein>
<sequence>MGFNKITDGSGAKQEKLFLDSWVYQHSRDAQDGSHLFVAHPFGIPTCRVSALQSPLDSKDVFADLGLDDTVGLQNAVNQFFVLHGGMGREVVPAPGNTFRPYRRQL</sequence>
<evidence type="ECO:0000313" key="1">
    <source>
        <dbReference type="EMBL" id="QDA60529.1"/>
    </source>
</evidence>
<evidence type="ECO:0000313" key="2">
    <source>
        <dbReference type="Proteomes" id="UP000305398"/>
    </source>
</evidence>
<keyword evidence="2" id="KW-1185">Reference proteome</keyword>